<evidence type="ECO:0000256" key="9">
    <source>
        <dbReference type="HAMAP-Rule" id="MF_00236"/>
    </source>
</evidence>
<evidence type="ECO:0000256" key="7">
    <source>
        <dbReference type="ARBA" id="ARBA00023010"/>
    </source>
</evidence>
<dbReference type="HAMAP" id="MF_00236">
    <property type="entry name" value="TatA_E"/>
    <property type="match status" value="1"/>
</dbReference>
<protein>
    <recommendedName>
        <fullName evidence="9">Sec-independent protein translocase protein TatA</fullName>
    </recommendedName>
</protein>
<dbReference type="InterPro" id="IPR003369">
    <property type="entry name" value="TatA/B/E"/>
</dbReference>
<evidence type="ECO:0000256" key="1">
    <source>
        <dbReference type="ARBA" id="ARBA00004162"/>
    </source>
</evidence>
<keyword evidence="7 9" id="KW-0811">Translocation</keyword>
<dbReference type="GO" id="GO:0043953">
    <property type="term" value="P:protein transport by the Tat complex"/>
    <property type="evidence" value="ECO:0007669"/>
    <property type="project" value="UniProtKB-UniRule"/>
</dbReference>
<dbReference type="GO" id="GO:0008320">
    <property type="term" value="F:protein transmembrane transporter activity"/>
    <property type="evidence" value="ECO:0007669"/>
    <property type="project" value="UniProtKB-UniRule"/>
</dbReference>
<evidence type="ECO:0000256" key="3">
    <source>
        <dbReference type="ARBA" id="ARBA00022475"/>
    </source>
</evidence>
<reference evidence="10 11" key="1">
    <citation type="submission" date="2020-08" db="EMBL/GenBank/DDBJ databases">
        <title>Bridging the membrane lipid divide: bacteria of the FCB group superphylum have the potential to synthesize archaeal ether lipids.</title>
        <authorList>
            <person name="Villanueva L."/>
            <person name="Von Meijenfeldt F.A.B."/>
            <person name="Westbye A.B."/>
            <person name="Yadav S."/>
            <person name="Hopmans E.C."/>
            <person name="Dutilh B.E."/>
            <person name="Sinninghe Damste J.S."/>
        </authorList>
    </citation>
    <scope>NUCLEOTIDE SEQUENCE [LARGE SCALE GENOMIC DNA]</scope>
    <source>
        <strain evidence="10">NIOZ-UU36</strain>
    </source>
</reference>
<keyword evidence="4 9" id="KW-0812">Transmembrane</keyword>
<dbReference type="InterPro" id="IPR006312">
    <property type="entry name" value="TatA/E"/>
</dbReference>
<dbReference type="AlphaFoldDB" id="A0A8J6TDL9"/>
<keyword evidence="2 9" id="KW-0813">Transport</keyword>
<evidence type="ECO:0000313" key="11">
    <source>
        <dbReference type="Proteomes" id="UP000614469"/>
    </source>
</evidence>
<organism evidence="10 11">
    <name type="scientific">Candidatus Desulfolinea nitratireducens</name>
    <dbReference type="NCBI Taxonomy" id="2841698"/>
    <lineage>
        <taxon>Bacteria</taxon>
        <taxon>Bacillati</taxon>
        <taxon>Chloroflexota</taxon>
        <taxon>Anaerolineae</taxon>
        <taxon>Anaerolineales</taxon>
        <taxon>Anaerolineales incertae sedis</taxon>
        <taxon>Candidatus Desulfolinea</taxon>
    </lineage>
</organism>
<comment type="function">
    <text evidence="9">Part of the twin-arginine translocation (Tat) system that transports large folded proteins containing a characteristic twin-arginine motif in their signal peptide across membranes. TatA could form the protein-conducting channel of the Tat system.</text>
</comment>
<feature type="transmembrane region" description="Helical" evidence="9">
    <location>
        <begin position="6"/>
        <end position="25"/>
    </location>
</feature>
<comment type="caution">
    <text evidence="10">The sequence shown here is derived from an EMBL/GenBank/DDBJ whole genome shotgun (WGS) entry which is preliminary data.</text>
</comment>
<dbReference type="NCBIfam" id="TIGR01411">
    <property type="entry name" value="tatAE"/>
    <property type="match status" value="1"/>
</dbReference>
<keyword evidence="6 9" id="KW-1133">Transmembrane helix</keyword>
<keyword evidence="5 9" id="KW-0653">Protein transport</keyword>
<dbReference type="GO" id="GO:0033281">
    <property type="term" value="C:TAT protein transport complex"/>
    <property type="evidence" value="ECO:0007669"/>
    <property type="project" value="UniProtKB-UniRule"/>
</dbReference>
<proteinExistence type="inferred from homology"/>
<dbReference type="PANTHER" id="PTHR42982:SF1">
    <property type="entry name" value="SEC-INDEPENDENT PROTEIN TRANSLOCASE PROTEIN TATA"/>
    <property type="match status" value="1"/>
</dbReference>
<evidence type="ECO:0000256" key="4">
    <source>
        <dbReference type="ARBA" id="ARBA00022692"/>
    </source>
</evidence>
<sequence>MPSLGPTELIIILVIVLLIFGVGRVSKIGGELGSAIREFRSNFAEKDEKEAEEQPAESAS</sequence>
<evidence type="ECO:0000256" key="2">
    <source>
        <dbReference type="ARBA" id="ARBA00022448"/>
    </source>
</evidence>
<accession>A0A8J6TDL9</accession>
<comment type="subunit">
    <text evidence="9">Forms a complex with TatC.</text>
</comment>
<keyword evidence="3 9" id="KW-1003">Cell membrane</keyword>
<dbReference type="Gene3D" id="1.20.5.3310">
    <property type="match status" value="1"/>
</dbReference>
<name>A0A8J6TDL9_9CHLR</name>
<evidence type="ECO:0000256" key="5">
    <source>
        <dbReference type="ARBA" id="ARBA00022927"/>
    </source>
</evidence>
<evidence type="ECO:0000256" key="8">
    <source>
        <dbReference type="ARBA" id="ARBA00023136"/>
    </source>
</evidence>
<dbReference type="Proteomes" id="UP000614469">
    <property type="component" value="Unassembled WGS sequence"/>
</dbReference>
<evidence type="ECO:0000256" key="6">
    <source>
        <dbReference type="ARBA" id="ARBA00022989"/>
    </source>
</evidence>
<dbReference type="Pfam" id="PF02416">
    <property type="entry name" value="TatA_B_E"/>
    <property type="match status" value="1"/>
</dbReference>
<comment type="subcellular location">
    <subcellularLocation>
        <location evidence="1 9">Cell membrane</location>
        <topology evidence="1 9">Single-pass membrane protein</topology>
    </subcellularLocation>
</comment>
<keyword evidence="8 9" id="KW-0472">Membrane</keyword>
<dbReference type="PANTHER" id="PTHR42982">
    <property type="entry name" value="SEC-INDEPENDENT PROTEIN TRANSLOCASE PROTEIN TATA"/>
    <property type="match status" value="1"/>
</dbReference>
<evidence type="ECO:0000313" key="10">
    <source>
        <dbReference type="EMBL" id="MBC8334046.1"/>
    </source>
</evidence>
<gene>
    <name evidence="9 10" type="primary">tatA</name>
    <name evidence="10" type="ORF">H8E29_02170</name>
</gene>
<dbReference type="EMBL" id="JACNJN010000039">
    <property type="protein sequence ID" value="MBC8334046.1"/>
    <property type="molecule type" value="Genomic_DNA"/>
</dbReference>
<comment type="similarity">
    <text evidence="9">Belongs to the TatA/E family.</text>
</comment>